<gene>
    <name evidence="2" type="primary">yesO1</name>
    <name evidence="2" type="ORF">EKD16_01700</name>
</gene>
<dbReference type="Proteomes" id="UP000292235">
    <property type="component" value="Chromosome"/>
</dbReference>
<feature type="signal peptide" evidence="1">
    <location>
        <begin position="1"/>
        <end position="33"/>
    </location>
</feature>
<keyword evidence="1" id="KW-0732">Signal</keyword>
<dbReference type="Gene3D" id="3.40.190.10">
    <property type="entry name" value="Periplasmic binding protein-like II"/>
    <property type="match status" value="2"/>
</dbReference>
<dbReference type="InterPro" id="IPR006059">
    <property type="entry name" value="SBP"/>
</dbReference>
<sequence precursor="true">MRQLPATGRRIYRHRTTFRLAAALAGTAMLATACGGGSADDGPVTIRFSWWGNEERARITNQAVDAFEEANPGIRVETESIDFESYFDRLSTSVAAGDEPDVITMGGAYPREYAERDVLLDLSEVSEQLDLGALDEQALSNGEFDGSSYGVPTGVNTFAVIANPAVFEEAGVELPDDDAWSWADYADIAEEISSATSGDTYGSEDPTQPDTLDLYANQRTGLGLYSPEGGVAVEQGTVTQWFELTTGMADAGATPSASMTAELAAQAAPEQTLLGQGRAGMKLAWSNQLAAFREGSGDDLVLLRAPGETTAQGTGMWLQASQLYTISRRSEHPEAAAKLVDFLVNDPAAAEFIKSDRGIPANPEIRAHLEGDLTDSQKVEFAFVDRMSGLVDGDFVIGPTGSTESVDLLQRTNESVLFGRQSPAEGAEQFVTGLTDAVS</sequence>
<name>A0A4P6Q0T6_9ACTN</name>
<dbReference type="EMBL" id="CP036455">
    <property type="protein sequence ID" value="QBI52157.1"/>
    <property type="molecule type" value="Genomic_DNA"/>
</dbReference>
<evidence type="ECO:0000313" key="3">
    <source>
        <dbReference type="Proteomes" id="UP000292235"/>
    </source>
</evidence>
<dbReference type="SUPFAM" id="SSF53850">
    <property type="entry name" value="Periplasmic binding protein-like II"/>
    <property type="match status" value="1"/>
</dbReference>
<dbReference type="PROSITE" id="PS51257">
    <property type="entry name" value="PROKAR_LIPOPROTEIN"/>
    <property type="match status" value="1"/>
</dbReference>
<feature type="chain" id="PRO_5038886856" evidence="1">
    <location>
        <begin position="34"/>
        <end position="439"/>
    </location>
</feature>
<organism evidence="2 3">
    <name type="scientific">Streptomonospora litoralis</name>
    <dbReference type="NCBI Taxonomy" id="2498135"/>
    <lineage>
        <taxon>Bacteria</taxon>
        <taxon>Bacillati</taxon>
        <taxon>Actinomycetota</taxon>
        <taxon>Actinomycetes</taxon>
        <taxon>Streptosporangiales</taxon>
        <taxon>Nocardiopsidaceae</taxon>
        <taxon>Streptomonospora</taxon>
    </lineage>
</organism>
<evidence type="ECO:0000256" key="1">
    <source>
        <dbReference type="SAM" id="SignalP"/>
    </source>
</evidence>
<dbReference type="Pfam" id="PF13416">
    <property type="entry name" value="SBP_bac_8"/>
    <property type="match status" value="1"/>
</dbReference>
<dbReference type="RefSeq" id="WP_207391406.1">
    <property type="nucleotide sequence ID" value="NZ_CP036455.1"/>
</dbReference>
<dbReference type="AlphaFoldDB" id="A0A4P6Q0T6"/>
<dbReference type="KEGG" id="strr:EKD16_01700"/>
<accession>A0A4P6Q0T6</accession>
<evidence type="ECO:0000313" key="2">
    <source>
        <dbReference type="EMBL" id="QBI52157.1"/>
    </source>
</evidence>
<keyword evidence="3" id="KW-1185">Reference proteome</keyword>
<reference evidence="2 3" key="1">
    <citation type="submission" date="2019-02" db="EMBL/GenBank/DDBJ databases">
        <authorList>
            <person name="Khodamoradi S."/>
            <person name="Hahnke R.L."/>
            <person name="Kaempfer P."/>
            <person name="Schumann P."/>
            <person name="Rohde M."/>
            <person name="Steinert M."/>
            <person name="Luzhetskyy A."/>
            <person name="Wink J."/>
            <person name="Ruckert C."/>
        </authorList>
    </citation>
    <scope>NUCLEOTIDE SEQUENCE [LARGE SCALE GENOMIC DNA]</scope>
    <source>
        <strain evidence="2 3">M2</strain>
    </source>
</reference>
<dbReference type="PANTHER" id="PTHR43649">
    <property type="entry name" value="ARABINOSE-BINDING PROTEIN-RELATED"/>
    <property type="match status" value="1"/>
</dbReference>
<dbReference type="PANTHER" id="PTHR43649:SF30">
    <property type="entry name" value="ABC TRANSPORTER SUBSTRATE-BINDING PROTEIN"/>
    <property type="match status" value="1"/>
</dbReference>
<protein>
    <submittedName>
        <fullName evidence="2">ABC transporter substrate-binding protein YesO</fullName>
    </submittedName>
</protein>
<dbReference type="InterPro" id="IPR050490">
    <property type="entry name" value="Bact_solute-bd_prot1"/>
</dbReference>
<proteinExistence type="predicted"/>